<evidence type="ECO:0000259" key="1">
    <source>
        <dbReference type="Pfam" id="PF20693"/>
    </source>
</evidence>
<gene>
    <name evidence="2" type="ORF">NOCA2570017</name>
</gene>
<accession>A0A2P2CAU8</accession>
<dbReference type="Pfam" id="PF20693">
    <property type="entry name" value="YobI-ATPase"/>
    <property type="match status" value="1"/>
</dbReference>
<proteinExistence type="predicted"/>
<name>A0A2P2CAU8_9ZZZZ</name>
<organism evidence="2">
    <name type="scientific">metagenome</name>
    <dbReference type="NCBI Taxonomy" id="256318"/>
    <lineage>
        <taxon>unclassified sequences</taxon>
        <taxon>metagenomes</taxon>
    </lineage>
</organism>
<dbReference type="InterPro" id="IPR048428">
    <property type="entry name" value="YobI-NTPase"/>
</dbReference>
<dbReference type="EMBL" id="CZKA01000053">
    <property type="protein sequence ID" value="CUR59086.1"/>
    <property type="molecule type" value="Genomic_DNA"/>
</dbReference>
<dbReference type="InterPro" id="IPR027417">
    <property type="entry name" value="P-loop_NTPase"/>
</dbReference>
<reference evidence="2" key="1">
    <citation type="submission" date="2015-08" db="EMBL/GenBank/DDBJ databases">
        <authorList>
            <person name="Babu N.S."/>
            <person name="Beckwith C.J."/>
            <person name="Beseler K.G."/>
            <person name="Brison A."/>
            <person name="Carone J.V."/>
            <person name="Caskin T.P."/>
            <person name="Diamond M."/>
            <person name="Durham M.E."/>
            <person name="Foxe J.M."/>
            <person name="Go M."/>
            <person name="Henderson B.A."/>
            <person name="Jones I.B."/>
            <person name="McGettigan J.A."/>
            <person name="Micheletti S.J."/>
            <person name="Nasrallah M.E."/>
            <person name="Ortiz D."/>
            <person name="Piller C.R."/>
            <person name="Privatt S.R."/>
            <person name="Schneider S.L."/>
            <person name="Sharp S."/>
            <person name="Smith T.C."/>
            <person name="Stanton J.D."/>
            <person name="Ullery H.E."/>
            <person name="Wilson R.J."/>
            <person name="Serrano M.G."/>
            <person name="Buck G."/>
            <person name="Lee V."/>
            <person name="Wang Y."/>
            <person name="Carvalho R."/>
            <person name="Voegtly L."/>
            <person name="Shi R."/>
            <person name="Duckworth R."/>
            <person name="Johnson A."/>
            <person name="Loviza R."/>
            <person name="Walstead R."/>
            <person name="Shah Z."/>
            <person name="Kiflezghi M."/>
            <person name="Wade K."/>
            <person name="Ball S.L."/>
            <person name="Bradley K.W."/>
            <person name="Asai D.J."/>
            <person name="Bowman C.A."/>
            <person name="Russell D.A."/>
            <person name="Pope W.H."/>
            <person name="Jacobs-Sera D."/>
            <person name="Hendrix R.W."/>
            <person name="Hatfull G.F."/>
        </authorList>
    </citation>
    <scope>NUCLEOTIDE SEQUENCE</scope>
</reference>
<protein>
    <recommendedName>
        <fullName evidence="1">YobI-like P-loop NTPase domain-containing protein</fullName>
    </recommendedName>
</protein>
<dbReference type="SUPFAM" id="SSF52540">
    <property type="entry name" value="P-loop containing nucleoside triphosphate hydrolases"/>
    <property type="match status" value="1"/>
</dbReference>
<sequence>MGHLARRVADWSAAGAGDAQALRPLTSEFDVDQHRDYVDYLNAALLDDKIRNIALTGRYGSGKSSVLEQFARENRRRLLLLSMSSLGPEEGPAGGARELPAISGPGGFDHARVNQIQKELVKQLLHREPPSKLPQSRYQRIERLTLGRALTESAAALITVFASLWLFDALPNVPRLADHAPAWTWVPAAVATVAAISVVAWLRLAVHNRLEVSQVSAAGASVTLTKKADSYFDQYLDEIVYFFESRPAIDVVVFEDLDRFNEAGIFEALRELNTLLNSSRQVTRRGPWRRRTRTIRFVYALRDSIFEQLGHDTKELDDDAAQAEAVRANRTKFFDLVVPLVPFITHRTARELLAKALTDDRAASVPVVSDELVDVAARHIPDMRLLKNIRNEYAVFAKRLITDGHGMDTLSPDQLFAMVVYKNLHLEDFELILLGRSKLDTLYKHSRRVVNANIAYRRAKLRTVSDDIAAQKAKRARARKWGERLDWFSEKITEASAHTSVTEYLVDGTEHETTASGTVEFWQAVLDANVGINLVTYNSRFGTRLTVALEMSELREIVGENAHPRAGLKTANELLVREQAALLADLEVLQTADFEQLAKRPDLIVGEEGETEAFADLFVGTIDSELGQVLIADGYINRYYNMYIAQYYGDRLPPNAMSFIVQNVDPNRSDFNYSFDGPEEIAALLKETKRSFLEEQSAYNIDILDYLLKQKDEGAHTILDSATRRVASREQAFLDAYLGAGEQSSAAVGYLAERWAGIFAQIIDRAELTDYQRVDLVNAALAHSSSEVDYDLEDPVREFLQNNYRQFSTIADSADPLEDEQAAEIDEVSWIGEVVEALEDDTPSPEAIANAIATLNRAGFICDDLGALRKEARRPVVKSDCYALTAANLRSILGDDISLSLDAVQAADLEVYRDLLERPDEYIEARVLDAASEFGRPTDEMVRGVDARTIERPDAFVPILADIASLTSDQAVQVIELSNPACAVQDLADVPDSLWEILARFGRFPVTLSNVGAYAEYLGEVDEHLARLLTEAGKIDITEESENGANAEESADEERADVVATEDAKARIAELVLSAAAHIPDPCLRARLAASLELQRWLSVDKVPAEHGPLLGYVIEQRVCSDAAATFAHFEINDWTTLGFAIQHSAKFPEFVTPALLPPRMARRLLESSEMSEALKIVVLGRFDEFVPSDDSATLTAAGGASLKTDLFLGASRIRTIASGTEDADLVMAMTNHYREQLSTDEVIDILVHVGGKYGQLLTLGEKLNFPRTDDHEAVFQRLRAEGRITSRAHAKTLTKPARIDVEVL</sequence>
<evidence type="ECO:0000313" key="2">
    <source>
        <dbReference type="EMBL" id="CUR59086.1"/>
    </source>
</evidence>
<feature type="domain" description="YobI-like P-loop NTPase" evidence="1">
    <location>
        <begin position="37"/>
        <end position="439"/>
    </location>
</feature>